<evidence type="ECO:0000313" key="2">
    <source>
        <dbReference type="Proteomes" id="UP000276379"/>
    </source>
</evidence>
<dbReference type="EMBL" id="PDES01000060">
    <property type="protein sequence ID" value="RRQ76644.1"/>
    <property type="molecule type" value="Genomic_DNA"/>
</dbReference>
<organism evidence="1 2">
    <name type="scientific">Streptomyces griseofuscus</name>
    <dbReference type="NCBI Taxonomy" id="146922"/>
    <lineage>
        <taxon>Bacteria</taxon>
        <taxon>Bacillati</taxon>
        <taxon>Actinomycetota</taxon>
        <taxon>Actinomycetes</taxon>
        <taxon>Kitasatosporales</taxon>
        <taxon>Streptomycetaceae</taxon>
        <taxon>Streptomyces</taxon>
    </lineage>
</organism>
<protein>
    <recommendedName>
        <fullName evidence="3">CaiF/GrlA family transcriptional regulator</fullName>
    </recommendedName>
</protein>
<dbReference type="Pfam" id="PF07180">
    <property type="entry name" value="CaiF_GrlA"/>
    <property type="match status" value="1"/>
</dbReference>
<dbReference type="AlphaFoldDB" id="A0A3R8Q5Y9"/>
<dbReference type="RefSeq" id="WP_125215323.1">
    <property type="nucleotide sequence ID" value="NZ_PDES01000060.1"/>
</dbReference>
<gene>
    <name evidence="1" type="ORF">CQW44_37785</name>
</gene>
<dbReference type="InterPro" id="IPR036388">
    <property type="entry name" value="WH-like_DNA-bd_sf"/>
</dbReference>
<evidence type="ECO:0000313" key="1">
    <source>
        <dbReference type="EMBL" id="RRQ76644.1"/>
    </source>
</evidence>
<sequence>MNLISIVHFLSNRDGMIMSKFENVTSPRNGTAKVVKQSNHDGGRIPAELSEYADQPLYVLIALWGLMQKTWIGHKQVSTVFAITERRASFQLSYILRKTEVIICQTRKVKVQGTRRLCHQIKVEEVRISGKTEKTSKVKTRSDIYRQARSEYLANTPRLAT</sequence>
<dbReference type="GO" id="GO:0006351">
    <property type="term" value="P:DNA-templated transcription"/>
    <property type="evidence" value="ECO:0007669"/>
    <property type="project" value="InterPro"/>
</dbReference>
<dbReference type="Proteomes" id="UP000276379">
    <property type="component" value="Unassembled WGS sequence"/>
</dbReference>
<evidence type="ECO:0008006" key="3">
    <source>
        <dbReference type="Google" id="ProtNLM"/>
    </source>
</evidence>
<proteinExistence type="predicted"/>
<accession>A0A3R8Q5Y9</accession>
<name>A0A3R8Q5Y9_9ACTN</name>
<reference evidence="1 2" key="1">
    <citation type="submission" date="2017-10" db="EMBL/GenBank/DDBJ databases">
        <title>Draft genome of actinobacteria isolated from guarana (Paullinia cupana (Mart.) Ducke.</title>
        <authorList>
            <person name="Siqueira K.A."/>
            <person name="Liotti R.G."/>
            <person name="Mendes T.A."/>
            <person name="Soares M.A."/>
        </authorList>
    </citation>
    <scope>NUCLEOTIDE SEQUENCE [LARGE SCALE GENOMIC DNA]</scope>
    <source>
        <strain evidence="1 2">199</strain>
    </source>
</reference>
<comment type="caution">
    <text evidence="1">The sequence shown here is derived from an EMBL/GenBank/DDBJ whole genome shotgun (WGS) entry which is preliminary data.</text>
</comment>
<dbReference type="InterPro" id="IPR020357">
    <property type="entry name" value="Tscrpt_reg_CaiF/GrlA"/>
</dbReference>
<keyword evidence="2" id="KW-1185">Reference proteome</keyword>
<dbReference type="Gene3D" id="1.10.10.10">
    <property type="entry name" value="Winged helix-like DNA-binding domain superfamily/Winged helix DNA-binding domain"/>
    <property type="match status" value="1"/>
</dbReference>